<keyword evidence="2 5" id="KW-0812">Transmembrane</keyword>
<reference evidence="6" key="2">
    <citation type="journal article" date="2023" name="IMA Fungus">
        <title>Comparative genomic study of the Penicillium genus elucidates a diverse pangenome and 15 lateral gene transfer events.</title>
        <authorList>
            <person name="Petersen C."/>
            <person name="Sorensen T."/>
            <person name="Nielsen M.R."/>
            <person name="Sondergaard T.E."/>
            <person name="Sorensen J.L."/>
            <person name="Fitzpatrick D.A."/>
            <person name="Frisvad J.C."/>
            <person name="Nielsen K.L."/>
        </authorList>
    </citation>
    <scope>NUCLEOTIDE SEQUENCE</scope>
    <source>
        <strain evidence="6">IBT 21472</strain>
    </source>
</reference>
<evidence type="ECO:0000256" key="2">
    <source>
        <dbReference type="ARBA" id="ARBA00022692"/>
    </source>
</evidence>
<dbReference type="OrthoDB" id="3358017at2759"/>
<dbReference type="Proteomes" id="UP001147746">
    <property type="component" value="Unassembled WGS sequence"/>
</dbReference>
<evidence type="ECO:0000256" key="4">
    <source>
        <dbReference type="ARBA" id="ARBA00023136"/>
    </source>
</evidence>
<feature type="transmembrane region" description="Helical" evidence="5">
    <location>
        <begin position="118"/>
        <end position="141"/>
    </location>
</feature>
<dbReference type="PANTHER" id="PTHR31465">
    <property type="entry name" value="PROTEIN RTA1-RELATED"/>
    <property type="match status" value="1"/>
</dbReference>
<dbReference type="PROSITE" id="PS51257">
    <property type="entry name" value="PROKAR_LIPOPROTEIN"/>
    <property type="match status" value="1"/>
</dbReference>
<evidence type="ECO:0000256" key="3">
    <source>
        <dbReference type="ARBA" id="ARBA00022989"/>
    </source>
</evidence>
<keyword evidence="4 5" id="KW-0472">Membrane</keyword>
<keyword evidence="3 5" id="KW-1133">Transmembrane helix</keyword>
<evidence type="ECO:0000256" key="1">
    <source>
        <dbReference type="ARBA" id="ARBA00004141"/>
    </source>
</evidence>
<dbReference type="PANTHER" id="PTHR31465:SF35">
    <property type="entry name" value="RTA1 DOMAIN PROTEIN-RELATED"/>
    <property type="match status" value="1"/>
</dbReference>
<feature type="transmembrane region" description="Helical" evidence="5">
    <location>
        <begin position="153"/>
        <end position="177"/>
    </location>
</feature>
<dbReference type="GO" id="GO:0016020">
    <property type="term" value="C:membrane"/>
    <property type="evidence" value="ECO:0007669"/>
    <property type="project" value="UniProtKB-SubCell"/>
</dbReference>
<evidence type="ECO:0000313" key="6">
    <source>
        <dbReference type="EMBL" id="KAJ5299478.1"/>
    </source>
</evidence>
<comment type="caution">
    <text evidence="6">The sequence shown here is derived from an EMBL/GenBank/DDBJ whole genome shotgun (WGS) entry which is preliminary data.</text>
</comment>
<proteinExistence type="predicted"/>
<feature type="transmembrane region" description="Helical" evidence="5">
    <location>
        <begin position="12"/>
        <end position="32"/>
    </location>
</feature>
<feature type="transmembrane region" description="Helical" evidence="5">
    <location>
        <begin position="77"/>
        <end position="97"/>
    </location>
</feature>
<evidence type="ECO:0000313" key="7">
    <source>
        <dbReference type="Proteomes" id="UP001147746"/>
    </source>
</evidence>
<dbReference type="Pfam" id="PF04479">
    <property type="entry name" value="RTA1"/>
    <property type="match status" value="1"/>
</dbReference>
<feature type="transmembrane region" description="Helical" evidence="5">
    <location>
        <begin position="230"/>
        <end position="251"/>
    </location>
</feature>
<dbReference type="AlphaFoldDB" id="A0A9W9TZM4"/>
<sequence length="283" mass="31704">MVAVKYMGEYNYIPSIPAAVIFAVVFGIACIAHSWQMYRNRTWFFIPFICGGIFEIAGYAARAISSNQYPNYTIGPLAVQAILIMVAPSLYAATIYMTLGRIMIVTGGEKYSIIRRSWLTKIFVFGDVICFLIQAGGAGMLVQVSTAATGEKIIKIGLIVQIVFLALFLITSVSFHLRLSKNGSAYSMQVPWKRHQLALYITSALVFVRSIFRFIEYALGSTGPLLQHEYWSYIFDASLMVIVMLVFNVIYPGEIGDLLRERKKGDDGMELLDEQRYATGNYP</sequence>
<accession>A0A9W9TZM4</accession>
<reference evidence="6" key="1">
    <citation type="submission" date="2022-12" db="EMBL/GenBank/DDBJ databases">
        <authorList>
            <person name="Petersen C."/>
        </authorList>
    </citation>
    <scope>NUCLEOTIDE SEQUENCE</scope>
    <source>
        <strain evidence="6">IBT 21472</strain>
    </source>
</reference>
<gene>
    <name evidence="6" type="ORF">N7476_011035</name>
</gene>
<feature type="transmembrane region" description="Helical" evidence="5">
    <location>
        <begin position="197"/>
        <end position="215"/>
    </location>
</feature>
<evidence type="ECO:0000256" key="5">
    <source>
        <dbReference type="SAM" id="Phobius"/>
    </source>
</evidence>
<keyword evidence="7" id="KW-1185">Reference proteome</keyword>
<comment type="subcellular location">
    <subcellularLocation>
        <location evidence="1">Membrane</location>
        <topology evidence="1">Multi-pass membrane protein</topology>
    </subcellularLocation>
</comment>
<protein>
    <submittedName>
        <fullName evidence="6">Uncharacterized protein</fullName>
    </submittedName>
</protein>
<name>A0A9W9TZM4_9EURO</name>
<organism evidence="6 7">
    <name type="scientific">Penicillium atrosanguineum</name>
    <dbReference type="NCBI Taxonomy" id="1132637"/>
    <lineage>
        <taxon>Eukaryota</taxon>
        <taxon>Fungi</taxon>
        <taxon>Dikarya</taxon>
        <taxon>Ascomycota</taxon>
        <taxon>Pezizomycotina</taxon>
        <taxon>Eurotiomycetes</taxon>
        <taxon>Eurotiomycetidae</taxon>
        <taxon>Eurotiales</taxon>
        <taxon>Aspergillaceae</taxon>
        <taxon>Penicillium</taxon>
    </lineage>
</organism>
<dbReference type="InterPro" id="IPR007568">
    <property type="entry name" value="RTA1"/>
</dbReference>
<feature type="transmembrane region" description="Helical" evidence="5">
    <location>
        <begin position="44"/>
        <end position="65"/>
    </location>
</feature>
<dbReference type="EMBL" id="JAPZBO010000010">
    <property type="protein sequence ID" value="KAJ5299478.1"/>
    <property type="molecule type" value="Genomic_DNA"/>
</dbReference>